<dbReference type="AlphaFoldDB" id="A0A0D9XJ03"/>
<name>A0A0D9XJ03_9ORYZ</name>
<feature type="region of interest" description="Disordered" evidence="1">
    <location>
        <begin position="1"/>
        <end position="43"/>
    </location>
</feature>
<dbReference type="HOGENOM" id="CLU_2124635_0_0_1"/>
<organism evidence="2 3">
    <name type="scientific">Leersia perrieri</name>
    <dbReference type="NCBI Taxonomy" id="77586"/>
    <lineage>
        <taxon>Eukaryota</taxon>
        <taxon>Viridiplantae</taxon>
        <taxon>Streptophyta</taxon>
        <taxon>Embryophyta</taxon>
        <taxon>Tracheophyta</taxon>
        <taxon>Spermatophyta</taxon>
        <taxon>Magnoliopsida</taxon>
        <taxon>Liliopsida</taxon>
        <taxon>Poales</taxon>
        <taxon>Poaceae</taxon>
        <taxon>BOP clade</taxon>
        <taxon>Oryzoideae</taxon>
        <taxon>Oryzeae</taxon>
        <taxon>Oryzinae</taxon>
        <taxon>Leersia</taxon>
    </lineage>
</organism>
<sequence>MGLGIPRTSDIGPQGTPRPLPKGVRPGSRMEAKSLKWGRAMDARDDKQIHLDAITEGSGLYWMDDGTEDTNQYLNDEGNHETNREDNEQRIEHGNEHEVKEHFKPKPSSQTLTR</sequence>
<reference evidence="2 3" key="1">
    <citation type="submission" date="2012-08" db="EMBL/GenBank/DDBJ databases">
        <title>Oryza genome evolution.</title>
        <authorList>
            <person name="Wing R.A."/>
        </authorList>
    </citation>
    <scope>NUCLEOTIDE SEQUENCE</scope>
</reference>
<accession>A0A0D9XJ03</accession>
<reference evidence="2" key="3">
    <citation type="submission" date="2015-04" db="UniProtKB">
        <authorList>
            <consortium name="EnsemblPlants"/>
        </authorList>
    </citation>
    <scope>IDENTIFICATION</scope>
</reference>
<dbReference type="Proteomes" id="UP000032180">
    <property type="component" value="Chromosome 10"/>
</dbReference>
<reference evidence="3" key="2">
    <citation type="submission" date="2013-12" db="EMBL/GenBank/DDBJ databases">
        <authorList>
            <person name="Yu Y."/>
            <person name="Lee S."/>
            <person name="de Baynast K."/>
            <person name="Wissotski M."/>
            <person name="Liu L."/>
            <person name="Talag J."/>
            <person name="Goicoechea J."/>
            <person name="Angelova A."/>
            <person name="Jetty R."/>
            <person name="Kudrna D."/>
            <person name="Golser W."/>
            <person name="Rivera L."/>
            <person name="Zhang J."/>
            <person name="Wing R."/>
        </authorList>
    </citation>
    <scope>NUCLEOTIDE SEQUENCE</scope>
</reference>
<feature type="region of interest" description="Disordered" evidence="1">
    <location>
        <begin position="63"/>
        <end position="114"/>
    </location>
</feature>
<evidence type="ECO:0000256" key="1">
    <source>
        <dbReference type="SAM" id="MobiDB-lite"/>
    </source>
</evidence>
<evidence type="ECO:0000313" key="2">
    <source>
        <dbReference type="EnsemblPlants" id="LPERR10G05210.1"/>
    </source>
</evidence>
<feature type="compositionally biased region" description="Basic and acidic residues" evidence="1">
    <location>
        <begin position="28"/>
        <end position="43"/>
    </location>
</feature>
<feature type="compositionally biased region" description="Basic and acidic residues" evidence="1">
    <location>
        <begin position="77"/>
        <end position="104"/>
    </location>
</feature>
<dbReference type="EnsemblPlants" id="LPERR10G05210.1">
    <property type="protein sequence ID" value="LPERR10G05210.1"/>
    <property type="gene ID" value="LPERR10G05210"/>
</dbReference>
<protein>
    <submittedName>
        <fullName evidence="2">Uncharacterized protein</fullName>
    </submittedName>
</protein>
<dbReference type="Gramene" id="LPERR10G05210.1">
    <property type="protein sequence ID" value="LPERR10G05210.1"/>
    <property type="gene ID" value="LPERR10G05210"/>
</dbReference>
<proteinExistence type="predicted"/>
<evidence type="ECO:0000313" key="3">
    <source>
        <dbReference type="Proteomes" id="UP000032180"/>
    </source>
</evidence>
<keyword evidence="3" id="KW-1185">Reference proteome</keyword>